<proteinExistence type="predicted"/>
<dbReference type="CDD" id="cd00093">
    <property type="entry name" value="HTH_XRE"/>
    <property type="match status" value="1"/>
</dbReference>
<evidence type="ECO:0000259" key="3">
    <source>
        <dbReference type="Pfam" id="PF24883"/>
    </source>
</evidence>
<reference evidence="4 7" key="2">
    <citation type="submission" date="2020-08" db="EMBL/GenBank/DDBJ databases">
        <title>Genomic Encyclopedia of Type Strains, Phase III (KMG-III): the genomes of soil and plant-associated and newly described type strains.</title>
        <authorList>
            <person name="Whitman W."/>
        </authorList>
    </citation>
    <scope>NUCLEOTIDE SEQUENCE [LARGE SCALE GENOMIC DNA]</scope>
    <source>
        <strain evidence="4 7">CECT 3146</strain>
    </source>
</reference>
<reference evidence="5 6" key="1">
    <citation type="submission" date="2017-09" db="EMBL/GenBank/DDBJ databases">
        <authorList>
            <person name="Lee N."/>
            <person name="Cho B.-K."/>
        </authorList>
    </citation>
    <scope>NUCLEOTIDE SEQUENCE [LARGE SCALE GENOMIC DNA]</scope>
    <source>
        <strain evidence="5 6">ATCC 27465</strain>
    </source>
</reference>
<evidence type="ECO:0000313" key="6">
    <source>
        <dbReference type="Proteomes" id="UP000326505"/>
    </source>
</evidence>
<evidence type="ECO:0000313" key="4">
    <source>
        <dbReference type="EMBL" id="MBB5103244.1"/>
    </source>
</evidence>
<evidence type="ECO:0000256" key="1">
    <source>
        <dbReference type="ARBA" id="ARBA00022737"/>
    </source>
</evidence>
<sequence length="1144" mass="122575">MSGQGGDTVSREATKKLGTQLKELYQAVRTDHRNVTYVMLAERFGISRSAVGAWMTGRYPPDGELVTKYLAVVAYLESKSPDKPLPPGVWRRAIKKAQDEGVRNQGKRPPRSGPPAVRPFRYPHTAPQRVARDLIGRDAELDALAELSRRGPSYSALYGPPWAGKTALLAAFVTGHVPSEVDVISYFVQWSSSTNEAQKFLQTMVAQLDLLVGNKRSVPGDEASLFALYEQAVQTSSERGRSLLLVVDGLDEDAAAQPGQQSIASLLPKRPPPGLRVLVSSRWHPPLPANLDGDHPLQSAAIIPGFRPSPIGHSLRGAASEDLRALLECPDGREVIGLLALARGGLSYRSLIELMELGERAKPPAPVDLERMLRNVAGRGVAPEDLEPDTYVLAHEELYRTATQLLEGRTTTDLTQRLHHWADDYRNKQWPPTTPLYLLNGYPELLRGTGDTARFTTFALDHRRLLRLADHARTDLALASLDHVTRMSQGLDALASAAASRFFLERERRPVPRDVLRALARAGDTAWARSLALSPRDPASKATRLIAVTQALVETARPGATDIAREAANWAQRARYQDALLAPAEEPDTEGIVAQVTVVLASAGAPDEAIRLLDTIDVCSPGNFASTSDAAGRLLDSHPAFATRLLDELCDEADHLAYEADEGSAVAVEMWAAVAAADPGRTDPVHHRMAEFGRWLDVTSAGLAAVDCPAQAASVLAKTRPDDARALVDAALRRMDGLLNAPAGDRARETLARLVRALLDVDGKPDRARALLDGAPPEATARARMTLADEPDEPNELLARMRHLADIGDGPRARLVLAQATRQAGGTAAGANPIPWLPLLAGALAHHGTPWLTEAHTLLARASDPCLSLPVRILTSASLAHADAGRSGQALRYAEEAEDVVGDVDFTDPRAPLVRGLVAQAFAHAGQAQQAARWSAPDAGRRSGRARRHDRRVALAVEVGLAPEAIVPGVERPGLKSGYCTRLAHAVLRIAAGKRAEADLVALEDEARARGATEPLLSTGLALLHTVLGAPDRALRAAARLTDPVERATALTTVAAHLAGVPAHLDVAATTGDAWAISLLRVLARQAVPGHAGDDTTVRDVLRDVLSTSGWYEALPVLARTAPEAVSAVADVLAQHRQARQGEP</sequence>
<dbReference type="EMBL" id="CP023690">
    <property type="protein sequence ID" value="QEV59782.1"/>
    <property type="molecule type" value="Genomic_DNA"/>
</dbReference>
<evidence type="ECO:0000313" key="7">
    <source>
        <dbReference type="Proteomes" id="UP000549009"/>
    </source>
</evidence>
<feature type="domain" description="Nephrocystin 3-like N-terminal" evidence="3">
    <location>
        <begin position="154"/>
        <end position="282"/>
    </location>
</feature>
<dbReference type="RefSeq" id="WP_150510898.1">
    <property type="nucleotide sequence ID" value="NZ_BMSQ01000004.1"/>
</dbReference>
<keyword evidence="1" id="KW-0677">Repeat</keyword>
<dbReference type="EMBL" id="JACHJD010000003">
    <property type="protein sequence ID" value="MBB5103244.1"/>
    <property type="molecule type" value="Genomic_DNA"/>
</dbReference>
<dbReference type="OrthoDB" id="3261206at2"/>
<keyword evidence="7" id="KW-1185">Reference proteome</keyword>
<dbReference type="InterPro" id="IPR056884">
    <property type="entry name" value="NPHP3-like_N"/>
</dbReference>
<dbReference type="InterPro" id="IPR001387">
    <property type="entry name" value="Cro/C1-type_HTH"/>
</dbReference>
<dbReference type="InterPro" id="IPR027417">
    <property type="entry name" value="P-loop_NTPase"/>
</dbReference>
<name>A0A5P2XBE8_STRST</name>
<dbReference type="AlphaFoldDB" id="A0A5P2XBE8"/>
<accession>A0A5P2XBE8</accession>
<dbReference type="Proteomes" id="UP000326505">
    <property type="component" value="Chromosome"/>
</dbReference>
<dbReference type="Pfam" id="PF24883">
    <property type="entry name" value="NPHP3_N"/>
    <property type="match status" value="1"/>
</dbReference>
<feature type="region of interest" description="Disordered" evidence="2">
    <location>
        <begin position="97"/>
        <end position="123"/>
    </location>
</feature>
<gene>
    <name evidence="5" type="ORF">CP982_14415</name>
    <name evidence="4" type="ORF">FHS40_002297</name>
</gene>
<protein>
    <submittedName>
        <fullName evidence="5">XRE family transcriptional regulator</fullName>
    </submittedName>
</protein>
<organism evidence="5 6">
    <name type="scientific">Streptomyces spectabilis</name>
    <dbReference type="NCBI Taxonomy" id="68270"/>
    <lineage>
        <taxon>Bacteria</taxon>
        <taxon>Bacillati</taxon>
        <taxon>Actinomycetota</taxon>
        <taxon>Actinomycetes</taxon>
        <taxon>Kitasatosporales</taxon>
        <taxon>Streptomycetaceae</taxon>
        <taxon>Streptomyces</taxon>
    </lineage>
</organism>
<dbReference type="SUPFAM" id="SSF52540">
    <property type="entry name" value="P-loop containing nucleoside triphosphate hydrolases"/>
    <property type="match status" value="1"/>
</dbReference>
<evidence type="ECO:0000313" key="5">
    <source>
        <dbReference type="EMBL" id="QEV59782.1"/>
    </source>
</evidence>
<dbReference type="KEGG" id="sspb:CP982_14415"/>
<dbReference type="Proteomes" id="UP000549009">
    <property type="component" value="Unassembled WGS sequence"/>
</dbReference>
<dbReference type="Gene3D" id="3.40.50.300">
    <property type="entry name" value="P-loop containing nucleotide triphosphate hydrolases"/>
    <property type="match status" value="1"/>
</dbReference>
<evidence type="ECO:0000256" key="2">
    <source>
        <dbReference type="SAM" id="MobiDB-lite"/>
    </source>
</evidence>